<feature type="transmembrane region" description="Helical" evidence="1">
    <location>
        <begin position="461"/>
        <end position="479"/>
    </location>
</feature>
<proteinExistence type="predicted"/>
<dbReference type="RefSeq" id="WP_209682264.1">
    <property type="nucleotide sequence ID" value="NZ_JAGIOI010000001.1"/>
</dbReference>
<keyword evidence="1" id="KW-0812">Transmembrane</keyword>
<accession>A0ABS4Z0R6</accession>
<feature type="transmembrane region" description="Helical" evidence="1">
    <location>
        <begin position="485"/>
        <end position="508"/>
    </location>
</feature>
<evidence type="ECO:0000313" key="2">
    <source>
        <dbReference type="EMBL" id="MBP2414420.1"/>
    </source>
</evidence>
<keyword evidence="1" id="KW-0472">Membrane</keyword>
<protein>
    <recommendedName>
        <fullName evidence="4">DUF5129 domain-containing protein</fullName>
    </recommendedName>
</protein>
<evidence type="ECO:0000313" key="3">
    <source>
        <dbReference type="Proteomes" id="UP000711614"/>
    </source>
</evidence>
<evidence type="ECO:0008006" key="4">
    <source>
        <dbReference type="Google" id="ProtNLM"/>
    </source>
</evidence>
<dbReference type="EMBL" id="JAGIOI010000001">
    <property type="protein sequence ID" value="MBP2414420.1"/>
    <property type="molecule type" value="Genomic_DNA"/>
</dbReference>
<comment type="caution">
    <text evidence="2">The sequence shown here is derived from an EMBL/GenBank/DDBJ whole genome shotgun (WGS) entry which is preliminary data.</text>
</comment>
<reference evidence="2 3" key="1">
    <citation type="submission" date="2021-03" db="EMBL/GenBank/DDBJ databases">
        <title>Sequencing the genomes of 1000 actinobacteria strains.</title>
        <authorList>
            <person name="Klenk H.-P."/>
        </authorList>
    </citation>
    <scope>NUCLEOTIDE SEQUENCE [LARGE SCALE GENOMIC DNA]</scope>
    <source>
        <strain evidence="2 3">DSM 16005</strain>
    </source>
</reference>
<dbReference type="Proteomes" id="UP000711614">
    <property type="component" value="Unassembled WGS sequence"/>
</dbReference>
<sequence length="840" mass="89906">MTTQLIGVRKRPHFGLPWLAFILSVATAGFGIAGVQAMTANKPAQLEIIVEGSNHPYGINAQTVAAALPGPVATWRPMRLLVTDRLLSHDELSGRSNPGADAILSTALTPLDTSQLAAAERPPERRFTGAGIYGHSSGEARYDRFDLADAYRDNLALGHGPGAVAAAAQRTADLVDRGPIQDLAFWLTGFVAGLVLSIVALAWSLSRRRRREQLFHSLAAAQSQLAGVVLELEALEASYHSAVDQDENSALAATWAVIRDDSLALARTEDATVAAAYDSRLALRQDTRTMVADFATKAARLAREAEALMAASSVRGGFAGGRSVLERLAAPIALGGKELLATLEQRPGSVIREKRVAALRTALETLLGVPGRGGQSAATIAAWRAGETELLRQVSSINRTLRHHLKHPLARSKRQYDDHSEIRRGLGLPPALSRDLLAALDMANLALPEVFDKVRGISNRASAGSVVAGVAAFVGGLAIRDKTVWIIGSAATVVVAMIVSGSVLAGLGDSPQWELKGKQGPASLLFDGDTTGLDTDYIRRNVATAFSRPMHITVAIRDADEYLSALGESPDYGAVGENDPQVLFDALWRIKQEFPALLEPESLEMSAEQAIIPVFRTADDRFSAPTVITGALALGKVSWLNDGRWKHGIYGFSDYGDYGDYKIVDALEDLARGLQNNGLQEPRIGSGLKFWLLTLAVSLSALLLVLVIYYGSLMSTQLGRFGRSSANLRAANRTLEKLMLGLDESRLNAVMLLGAGPAANSAETGQRIFEGALAMAWRLRDSLSATPLAQRLSADYAAQVSKLADLATALATSDNDVQRQSRRLLDASFGRPPNAPHRKR</sequence>
<gene>
    <name evidence="2" type="ORF">JOF48_003219</name>
</gene>
<feature type="transmembrane region" description="Helical" evidence="1">
    <location>
        <begin position="183"/>
        <end position="205"/>
    </location>
</feature>
<evidence type="ECO:0000256" key="1">
    <source>
        <dbReference type="SAM" id="Phobius"/>
    </source>
</evidence>
<feature type="transmembrane region" description="Helical" evidence="1">
    <location>
        <begin position="690"/>
        <end position="711"/>
    </location>
</feature>
<keyword evidence="3" id="KW-1185">Reference proteome</keyword>
<organism evidence="2 3">
    <name type="scientific">Arthrobacter stackebrandtii</name>
    <dbReference type="NCBI Taxonomy" id="272161"/>
    <lineage>
        <taxon>Bacteria</taxon>
        <taxon>Bacillati</taxon>
        <taxon>Actinomycetota</taxon>
        <taxon>Actinomycetes</taxon>
        <taxon>Micrococcales</taxon>
        <taxon>Micrococcaceae</taxon>
        <taxon>Arthrobacter</taxon>
    </lineage>
</organism>
<name>A0ABS4Z0R6_9MICC</name>
<keyword evidence="1" id="KW-1133">Transmembrane helix</keyword>